<feature type="domain" description="Core-binding (CB)" evidence="7">
    <location>
        <begin position="90"/>
        <end position="171"/>
    </location>
</feature>
<dbReference type="GO" id="GO:0006310">
    <property type="term" value="P:DNA recombination"/>
    <property type="evidence" value="ECO:0007669"/>
    <property type="project" value="UniProtKB-KW"/>
</dbReference>
<evidence type="ECO:0000313" key="8">
    <source>
        <dbReference type="EMBL" id="SFD58622.1"/>
    </source>
</evidence>
<accession>A0A1I1TJ31</accession>
<evidence type="ECO:0000259" key="7">
    <source>
        <dbReference type="PROSITE" id="PS51900"/>
    </source>
</evidence>
<reference evidence="8 9" key="1">
    <citation type="submission" date="2016-10" db="EMBL/GenBank/DDBJ databases">
        <authorList>
            <person name="de Groot N.N."/>
        </authorList>
    </citation>
    <scope>NUCLEOTIDE SEQUENCE [LARGE SCALE GENOMIC DNA]</scope>
    <source>
        <strain evidence="8 9">DSM 11443</strain>
    </source>
</reference>
<evidence type="ECO:0000256" key="2">
    <source>
        <dbReference type="ARBA" id="ARBA00022908"/>
    </source>
</evidence>
<dbReference type="SUPFAM" id="SSF56349">
    <property type="entry name" value="DNA breaking-rejoining enzymes"/>
    <property type="match status" value="1"/>
</dbReference>
<evidence type="ECO:0000256" key="3">
    <source>
        <dbReference type="ARBA" id="ARBA00023125"/>
    </source>
</evidence>
<evidence type="ECO:0000256" key="5">
    <source>
        <dbReference type="PROSITE-ProRule" id="PRU01248"/>
    </source>
</evidence>
<keyword evidence="3 5" id="KW-0238">DNA-binding</keyword>
<dbReference type="InterPro" id="IPR010998">
    <property type="entry name" value="Integrase_recombinase_N"/>
</dbReference>
<dbReference type="Gene3D" id="1.10.443.10">
    <property type="entry name" value="Intergrase catalytic core"/>
    <property type="match status" value="1"/>
</dbReference>
<comment type="similarity">
    <text evidence="1">Belongs to the 'phage' integrase family.</text>
</comment>
<evidence type="ECO:0000256" key="4">
    <source>
        <dbReference type="ARBA" id="ARBA00023172"/>
    </source>
</evidence>
<gene>
    <name evidence="8" type="ORF">SAMN04488523_101408</name>
</gene>
<dbReference type="STRING" id="74348.SAMN04488523_101408"/>
<dbReference type="OrthoDB" id="9795573at2"/>
<keyword evidence="9" id="KW-1185">Reference proteome</keyword>
<dbReference type="InterPro" id="IPR044068">
    <property type="entry name" value="CB"/>
</dbReference>
<sequence length="392" mass="43515">MAKAGLTVAKVAKLTEPGRYADGNCLYLVLPKTGGKYYICRVTIHGKQCDIGLGGAAYTSLAEAREQATQIRKVARAGGDPRQERKKERLTFAQAAERVHASLEPTWRNAKHAAGWLSTVKTYADPQFGDRPIETVNTADCLRALAPIWTTKHETAKRLRQRLATVFDWAKGAGHYPHENPINGLSKALPNYKPRVQHHPALPWLEVPALMADLAKREGISARTLEFLILTATRSGEARGARYCEIDGRAWTVPAERMKRGIEHRVPLSAQALAVLDRVSGLGDDLVFPSPNGGKQQLEQSDASIRALLNRMKRTGFTVHGFRSAFRDWASESAHADREVAEAALSHATGTDTERAYARSDLLERRRALMEQWGRFCCGEMSDVVRVSRWAR</sequence>
<dbReference type="InterPro" id="IPR002104">
    <property type="entry name" value="Integrase_catalytic"/>
</dbReference>
<dbReference type="AlphaFoldDB" id="A0A1I1TJ31"/>
<dbReference type="InterPro" id="IPR038488">
    <property type="entry name" value="Integrase_DNA-bd_sf"/>
</dbReference>
<dbReference type="CDD" id="cd00801">
    <property type="entry name" value="INT_P4_C"/>
    <property type="match status" value="1"/>
</dbReference>
<dbReference type="EMBL" id="FOMW01000001">
    <property type="protein sequence ID" value="SFD58622.1"/>
    <property type="molecule type" value="Genomic_DNA"/>
</dbReference>
<organism evidence="8 9">
    <name type="scientific">Sulfitobacter brevis</name>
    <dbReference type="NCBI Taxonomy" id="74348"/>
    <lineage>
        <taxon>Bacteria</taxon>
        <taxon>Pseudomonadati</taxon>
        <taxon>Pseudomonadota</taxon>
        <taxon>Alphaproteobacteria</taxon>
        <taxon>Rhodobacterales</taxon>
        <taxon>Roseobacteraceae</taxon>
        <taxon>Sulfitobacter</taxon>
    </lineage>
</organism>
<dbReference type="Proteomes" id="UP000198977">
    <property type="component" value="Unassembled WGS sequence"/>
</dbReference>
<dbReference type="InterPro" id="IPR053876">
    <property type="entry name" value="Phage_int_M"/>
</dbReference>
<keyword evidence="4" id="KW-0233">DNA recombination</keyword>
<evidence type="ECO:0000259" key="6">
    <source>
        <dbReference type="PROSITE" id="PS51898"/>
    </source>
</evidence>
<proteinExistence type="inferred from homology"/>
<keyword evidence="2" id="KW-0229">DNA integration</keyword>
<dbReference type="Gene3D" id="1.10.150.130">
    <property type="match status" value="1"/>
</dbReference>
<dbReference type="PANTHER" id="PTHR30629">
    <property type="entry name" value="PROPHAGE INTEGRASE"/>
    <property type="match status" value="1"/>
</dbReference>
<dbReference type="PANTHER" id="PTHR30629:SF2">
    <property type="entry name" value="PROPHAGE INTEGRASE INTS-RELATED"/>
    <property type="match status" value="1"/>
</dbReference>
<dbReference type="InterPro" id="IPR011010">
    <property type="entry name" value="DNA_brk_join_enz"/>
</dbReference>
<dbReference type="InterPro" id="IPR025166">
    <property type="entry name" value="Integrase_DNA_bind_dom"/>
</dbReference>
<feature type="domain" description="Tyr recombinase" evidence="6">
    <location>
        <begin position="197"/>
        <end position="370"/>
    </location>
</feature>
<dbReference type="Pfam" id="PF13356">
    <property type="entry name" value="Arm-DNA-bind_3"/>
    <property type="match status" value="1"/>
</dbReference>
<name>A0A1I1TJ31_9RHOB</name>
<dbReference type="InterPro" id="IPR050808">
    <property type="entry name" value="Phage_Integrase"/>
</dbReference>
<dbReference type="InterPro" id="IPR013762">
    <property type="entry name" value="Integrase-like_cat_sf"/>
</dbReference>
<dbReference type="Gene3D" id="3.30.160.390">
    <property type="entry name" value="Integrase, DNA-binding domain"/>
    <property type="match status" value="1"/>
</dbReference>
<evidence type="ECO:0000256" key="1">
    <source>
        <dbReference type="ARBA" id="ARBA00008857"/>
    </source>
</evidence>
<dbReference type="PROSITE" id="PS51898">
    <property type="entry name" value="TYR_RECOMBINASE"/>
    <property type="match status" value="1"/>
</dbReference>
<dbReference type="PROSITE" id="PS51900">
    <property type="entry name" value="CB"/>
    <property type="match status" value="1"/>
</dbReference>
<dbReference type="RefSeq" id="WP_093922136.1">
    <property type="nucleotide sequence ID" value="NZ_FOMW01000001.1"/>
</dbReference>
<dbReference type="Pfam" id="PF22022">
    <property type="entry name" value="Phage_int_M"/>
    <property type="match status" value="1"/>
</dbReference>
<evidence type="ECO:0000313" key="9">
    <source>
        <dbReference type="Proteomes" id="UP000198977"/>
    </source>
</evidence>
<protein>
    <submittedName>
        <fullName evidence="8">Integrase</fullName>
    </submittedName>
</protein>
<dbReference type="GO" id="GO:0003677">
    <property type="term" value="F:DNA binding"/>
    <property type="evidence" value="ECO:0007669"/>
    <property type="project" value="UniProtKB-UniRule"/>
</dbReference>
<dbReference type="GO" id="GO:0015074">
    <property type="term" value="P:DNA integration"/>
    <property type="evidence" value="ECO:0007669"/>
    <property type="project" value="UniProtKB-KW"/>
</dbReference>
<dbReference type="Pfam" id="PF00589">
    <property type="entry name" value="Phage_integrase"/>
    <property type="match status" value="1"/>
</dbReference>